<comment type="similarity">
    <text evidence="1">Belongs to the HpcH/HpaI aldolase family.</text>
</comment>
<evidence type="ECO:0000313" key="6">
    <source>
        <dbReference type="Proteomes" id="UP000019141"/>
    </source>
</evidence>
<keyword evidence="6" id="KW-1185">Reference proteome</keyword>
<dbReference type="EMBL" id="AZHW01001207">
    <property type="protein sequence ID" value="ETW93591.1"/>
    <property type="molecule type" value="Genomic_DNA"/>
</dbReference>
<proteinExistence type="inferred from homology"/>
<sequence length="257" mass="27605">MKTNRVKELWKQGKPAVQGWCSSGNPYIAELMAHAGFDAVVIDWQHGVGVSQESITACIQAISSSDAVPIVRLPRNTPDYISYVLDSGAYGVIVPMVNTFEEADAAGKSCRYAPRGNRSVAGNRATLSEPLDEYIKRSNDDVICLVMVETRQALENVEAIATAPEIDGLYIGPSDLSLDMEIGLSGWADNPQHIAAVERIFSAAKANNKVACHHGMGPAESAKFVNMGSMLCQIGNEMRMLTAATSSALKAFREAIA</sequence>
<dbReference type="InterPro" id="IPR050251">
    <property type="entry name" value="HpcH-HpaI_aldolase"/>
</dbReference>
<evidence type="ECO:0000313" key="5">
    <source>
        <dbReference type="EMBL" id="ETW93591.1"/>
    </source>
</evidence>
<dbReference type="PANTHER" id="PTHR30502">
    <property type="entry name" value="2-KETO-3-DEOXY-L-RHAMNONATE ALDOLASE"/>
    <property type="match status" value="1"/>
</dbReference>
<dbReference type="Gene3D" id="3.20.20.60">
    <property type="entry name" value="Phosphoenolpyruvate-binding domains"/>
    <property type="match status" value="1"/>
</dbReference>
<protein>
    <recommendedName>
        <fullName evidence="4">HpcH/HpaI aldolase/citrate lyase domain-containing protein</fullName>
    </recommendedName>
</protein>
<dbReference type="GO" id="GO:0016832">
    <property type="term" value="F:aldehyde-lyase activity"/>
    <property type="evidence" value="ECO:0007669"/>
    <property type="project" value="TreeGrafter"/>
</dbReference>
<dbReference type="GO" id="GO:0005737">
    <property type="term" value="C:cytoplasm"/>
    <property type="evidence" value="ECO:0007669"/>
    <property type="project" value="TreeGrafter"/>
</dbReference>
<keyword evidence="2" id="KW-0479">Metal-binding</keyword>
<dbReference type="GO" id="GO:0046872">
    <property type="term" value="F:metal ion binding"/>
    <property type="evidence" value="ECO:0007669"/>
    <property type="project" value="UniProtKB-KW"/>
</dbReference>
<evidence type="ECO:0000256" key="1">
    <source>
        <dbReference type="ARBA" id="ARBA00005568"/>
    </source>
</evidence>
<accession>W4L8A8</accession>
<keyword evidence="3" id="KW-0456">Lyase</keyword>
<dbReference type="Proteomes" id="UP000019141">
    <property type="component" value="Unassembled WGS sequence"/>
</dbReference>
<name>W4L8A8_ENTF1</name>
<dbReference type="InterPro" id="IPR005000">
    <property type="entry name" value="Aldolase/citrate-lyase_domain"/>
</dbReference>
<dbReference type="SUPFAM" id="SSF51621">
    <property type="entry name" value="Phosphoenolpyruvate/pyruvate domain"/>
    <property type="match status" value="1"/>
</dbReference>
<gene>
    <name evidence="5" type="ORF">ETSY1_38530</name>
</gene>
<dbReference type="PATRIC" id="fig|1429438.4.peg.7231"/>
<reference evidence="5 6" key="1">
    <citation type="journal article" date="2014" name="Nature">
        <title>An environmental bacterial taxon with a large and distinct metabolic repertoire.</title>
        <authorList>
            <person name="Wilson M.C."/>
            <person name="Mori T."/>
            <person name="Ruckert C."/>
            <person name="Uria A.R."/>
            <person name="Helf M.J."/>
            <person name="Takada K."/>
            <person name="Gernert C."/>
            <person name="Steffens U.A."/>
            <person name="Heycke N."/>
            <person name="Schmitt S."/>
            <person name="Rinke C."/>
            <person name="Helfrich E.J."/>
            <person name="Brachmann A.O."/>
            <person name="Gurgui C."/>
            <person name="Wakimoto T."/>
            <person name="Kracht M."/>
            <person name="Crusemann M."/>
            <person name="Hentschel U."/>
            <person name="Abe I."/>
            <person name="Matsunaga S."/>
            <person name="Kalinowski J."/>
            <person name="Takeyama H."/>
            <person name="Piel J."/>
        </authorList>
    </citation>
    <scope>NUCLEOTIDE SEQUENCE [LARGE SCALE GENOMIC DNA]</scope>
    <source>
        <strain evidence="6">TSY1</strain>
    </source>
</reference>
<dbReference type="InterPro" id="IPR040442">
    <property type="entry name" value="Pyrv_kinase-like_dom_sf"/>
</dbReference>
<comment type="caution">
    <text evidence="5">The sequence shown here is derived from an EMBL/GenBank/DDBJ whole genome shotgun (WGS) entry which is preliminary data.</text>
</comment>
<evidence type="ECO:0000259" key="4">
    <source>
        <dbReference type="Pfam" id="PF03328"/>
    </source>
</evidence>
<dbReference type="Pfam" id="PF03328">
    <property type="entry name" value="HpcH_HpaI"/>
    <property type="match status" value="1"/>
</dbReference>
<dbReference type="InterPro" id="IPR015813">
    <property type="entry name" value="Pyrv/PenolPyrv_kinase-like_dom"/>
</dbReference>
<organism evidence="5 6">
    <name type="scientific">Entotheonella factor</name>
    <dbReference type="NCBI Taxonomy" id="1429438"/>
    <lineage>
        <taxon>Bacteria</taxon>
        <taxon>Pseudomonadati</taxon>
        <taxon>Nitrospinota/Tectimicrobiota group</taxon>
        <taxon>Candidatus Tectimicrobiota</taxon>
        <taxon>Candidatus Entotheonellia</taxon>
        <taxon>Candidatus Entotheonellales</taxon>
        <taxon>Candidatus Entotheonellaceae</taxon>
        <taxon>Candidatus Entotheonella</taxon>
    </lineage>
</organism>
<dbReference type="HOGENOM" id="CLU_059964_3_2_7"/>
<dbReference type="PANTHER" id="PTHR30502:SF0">
    <property type="entry name" value="PHOSPHOENOLPYRUVATE CARBOXYLASE FAMILY PROTEIN"/>
    <property type="match status" value="1"/>
</dbReference>
<feature type="domain" description="HpcH/HpaI aldolase/citrate lyase" evidence="4">
    <location>
        <begin position="20"/>
        <end position="238"/>
    </location>
</feature>
<evidence type="ECO:0000256" key="3">
    <source>
        <dbReference type="ARBA" id="ARBA00023239"/>
    </source>
</evidence>
<dbReference type="AlphaFoldDB" id="W4L8A8"/>
<evidence type="ECO:0000256" key="2">
    <source>
        <dbReference type="ARBA" id="ARBA00022723"/>
    </source>
</evidence>